<dbReference type="Proteomes" id="UP000013015">
    <property type="component" value="Unassembled WGS sequence"/>
</dbReference>
<keyword evidence="2" id="KW-0418">Kinase</keyword>
<keyword evidence="1" id="KW-0812">Transmembrane</keyword>
<keyword evidence="1" id="KW-1133">Transmembrane helix</keyword>
<feature type="transmembrane region" description="Helical" evidence="1">
    <location>
        <begin position="6"/>
        <end position="25"/>
    </location>
</feature>
<dbReference type="AlphaFoldDB" id="N6W809"/>
<keyword evidence="3" id="KW-1185">Reference proteome</keyword>
<comment type="caution">
    <text evidence="2">The sequence shown here is derived from an EMBL/GenBank/DDBJ whole genome shotgun (WGS) entry which is preliminary data.</text>
</comment>
<keyword evidence="1" id="KW-0472">Membrane</keyword>
<evidence type="ECO:0000256" key="1">
    <source>
        <dbReference type="SAM" id="Phobius"/>
    </source>
</evidence>
<gene>
    <name evidence="2" type="ORF">HMPREF9004_0556</name>
</gene>
<reference evidence="2 3" key="1">
    <citation type="submission" date="2013-03" db="EMBL/GenBank/DDBJ databases">
        <title>Reference genome for the Human Microbiome Project.</title>
        <authorList>
            <person name="Aqrawi P."/>
            <person name="Ayvaz T."/>
            <person name="Bess C."/>
            <person name="Blankenburg K."/>
            <person name="Coyle M."/>
            <person name="Deng J."/>
            <person name="Forbes L."/>
            <person name="Fowler G."/>
            <person name="Francisco L."/>
            <person name="Fu Q."/>
            <person name="Gibbs R."/>
            <person name="Gross S."/>
            <person name="Gubbala S."/>
            <person name="Hale W."/>
            <person name="Hemphill L."/>
            <person name="Highlander S."/>
            <person name="Hirani K."/>
            <person name="Jackson L."/>
            <person name="Jakkamsetti A."/>
            <person name="Javaid M."/>
            <person name="Jayaseelan J.C."/>
            <person name="Jiang H."/>
            <person name="Joshi V."/>
            <person name="Korchina V."/>
            <person name="Kovar C."/>
            <person name="Lara F."/>
            <person name="Lee S."/>
            <person name="Liu Y."/>
            <person name="Mata R."/>
            <person name="Mathew T."/>
            <person name="Munidasa M."/>
            <person name="Muzny D."/>
            <person name="Nazareth L."/>
            <person name="Ngo R."/>
            <person name="Nguyen L."/>
            <person name="Nguyen N."/>
            <person name="Okwuonu G."/>
            <person name="Ongeri F."/>
            <person name="Palculict T."/>
            <person name="Patil S."/>
            <person name="Petrosino J."/>
            <person name="Pham C."/>
            <person name="Pham P."/>
            <person name="Pu L.-L."/>
            <person name="Qin X."/>
            <person name="Qu J."/>
            <person name="Reid J."/>
            <person name="Ross M."/>
            <person name="Ruth R."/>
            <person name="Saada N."/>
            <person name="San Lucas F."/>
            <person name="Santibanez J."/>
            <person name="Shang Y."/>
            <person name="Simmons D."/>
            <person name="Song X.-Z."/>
            <person name="Tang L.-Y."/>
            <person name="Thornton R."/>
            <person name="Warren J."/>
            <person name="Weissenberger G."/>
            <person name="Wilczek-Boney K."/>
            <person name="Worley K."/>
            <person name="Youmans B."/>
            <person name="Zhang J."/>
            <person name="Zhang L."/>
            <person name="Zhao Z."/>
            <person name="Zhou C."/>
            <person name="Zhu D."/>
            <person name="Zhu Y."/>
        </authorList>
    </citation>
    <scope>NUCLEOTIDE SEQUENCE [LARGE SCALE GENOMIC DNA]</scope>
    <source>
        <strain evidence="2 3">F0333</strain>
    </source>
</reference>
<dbReference type="GO" id="GO:0004673">
    <property type="term" value="F:protein histidine kinase activity"/>
    <property type="evidence" value="ECO:0007669"/>
    <property type="project" value="UniProtKB-EC"/>
</dbReference>
<name>N6W809_9ACTO</name>
<evidence type="ECO:0000313" key="2">
    <source>
        <dbReference type="EMBL" id="ENO18685.1"/>
    </source>
</evidence>
<protein>
    <submittedName>
        <fullName evidence="2">Sensor histidine kinase</fullName>
        <ecNumber evidence="2">2.7.13.3</ecNumber>
    </submittedName>
</protein>
<proteinExistence type="predicted"/>
<dbReference type="EMBL" id="AQHZ01000009">
    <property type="protein sequence ID" value="ENO18685.1"/>
    <property type="molecule type" value="Genomic_DNA"/>
</dbReference>
<dbReference type="EC" id="2.7.13.3" evidence="2"/>
<dbReference type="STRING" id="888050.HMPREF9004_0556"/>
<accession>N6W809</accession>
<dbReference type="HOGENOM" id="CLU_2353526_0_0_11"/>
<keyword evidence="2" id="KW-0808">Transferase</keyword>
<sequence>MDTLTILVVALLSIIRLGYLVWRWWRGTNSDSTLYLNLDTGDTALPSESLQDRMRQEKADVHRRASQLRFYQEMMAFQATRQMREVARRYSDDQAT</sequence>
<dbReference type="PATRIC" id="fig|888050.3.peg.536"/>
<evidence type="ECO:0000313" key="3">
    <source>
        <dbReference type="Proteomes" id="UP000013015"/>
    </source>
</evidence>
<organism evidence="2 3">
    <name type="scientific">Schaalia cardiffensis F0333</name>
    <dbReference type="NCBI Taxonomy" id="888050"/>
    <lineage>
        <taxon>Bacteria</taxon>
        <taxon>Bacillati</taxon>
        <taxon>Actinomycetota</taxon>
        <taxon>Actinomycetes</taxon>
        <taxon>Actinomycetales</taxon>
        <taxon>Actinomycetaceae</taxon>
        <taxon>Schaalia</taxon>
    </lineage>
</organism>